<dbReference type="InterPro" id="IPR008969">
    <property type="entry name" value="CarboxyPept-like_regulatory"/>
</dbReference>
<reference evidence="9" key="1">
    <citation type="submission" date="2019-10" db="EMBL/GenBank/DDBJ databases">
        <title>Draft genome sequence of Panacibacter sp. KCS-6.</title>
        <authorList>
            <person name="Yim K.J."/>
        </authorList>
    </citation>
    <scope>NUCLEOTIDE SEQUENCE</scope>
    <source>
        <strain evidence="9">KCS-6</strain>
    </source>
</reference>
<evidence type="ECO:0000256" key="1">
    <source>
        <dbReference type="ARBA" id="ARBA00004571"/>
    </source>
</evidence>
<keyword evidence="2 7" id="KW-0813">Transport</keyword>
<name>A0A8J8FF63_9BACT</name>
<dbReference type="Proteomes" id="UP000598971">
    <property type="component" value="Unassembled WGS sequence"/>
</dbReference>
<comment type="caution">
    <text evidence="9">The sequence shown here is derived from an EMBL/GenBank/DDBJ whole genome shotgun (WGS) entry which is preliminary data.</text>
</comment>
<dbReference type="PROSITE" id="PS52016">
    <property type="entry name" value="TONB_DEPENDENT_REC_3"/>
    <property type="match status" value="1"/>
</dbReference>
<keyword evidence="5 7" id="KW-0472">Membrane</keyword>
<dbReference type="Pfam" id="PF13715">
    <property type="entry name" value="CarbopepD_reg_2"/>
    <property type="match status" value="1"/>
</dbReference>
<dbReference type="EMBL" id="WHPF01000008">
    <property type="protein sequence ID" value="NNV56337.1"/>
    <property type="molecule type" value="Genomic_DNA"/>
</dbReference>
<dbReference type="Gene3D" id="2.40.170.20">
    <property type="entry name" value="TonB-dependent receptor, beta-barrel domain"/>
    <property type="match status" value="1"/>
</dbReference>
<evidence type="ECO:0000313" key="9">
    <source>
        <dbReference type="EMBL" id="NNV56337.1"/>
    </source>
</evidence>
<dbReference type="Pfam" id="PF07715">
    <property type="entry name" value="Plug"/>
    <property type="match status" value="1"/>
</dbReference>
<dbReference type="GO" id="GO:0009279">
    <property type="term" value="C:cell outer membrane"/>
    <property type="evidence" value="ECO:0007669"/>
    <property type="project" value="UniProtKB-SubCell"/>
</dbReference>
<evidence type="ECO:0000256" key="6">
    <source>
        <dbReference type="ARBA" id="ARBA00023237"/>
    </source>
</evidence>
<dbReference type="InterPro" id="IPR039426">
    <property type="entry name" value="TonB-dep_rcpt-like"/>
</dbReference>
<organism evidence="9 10">
    <name type="scientific">Limnovirga soli</name>
    <dbReference type="NCBI Taxonomy" id="2656915"/>
    <lineage>
        <taxon>Bacteria</taxon>
        <taxon>Pseudomonadati</taxon>
        <taxon>Bacteroidota</taxon>
        <taxon>Chitinophagia</taxon>
        <taxon>Chitinophagales</taxon>
        <taxon>Chitinophagaceae</taxon>
        <taxon>Limnovirga</taxon>
    </lineage>
</organism>
<evidence type="ECO:0000256" key="7">
    <source>
        <dbReference type="PROSITE-ProRule" id="PRU01360"/>
    </source>
</evidence>
<protein>
    <submittedName>
        <fullName evidence="9">TonB-dependent receptor plug domain-containing protein</fullName>
    </submittedName>
</protein>
<evidence type="ECO:0000256" key="4">
    <source>
        <dbReference type="ARBA" id="ARBA00022692"/>
    </source>
</evidence>
<accession>A0A8J8FF63</accession>
<evidence type="ECO:0000256" key="3">
    <source>
        <dbReference type="ARBA" id="ARBA00022452"/>
    </source>
</evidence>
<proteinExistence type="inferred from homology"/>
<comment type="similarity">
    <text evidence="7">Belongs to the TonB-dependent receptor family.</text>
</comment>
<dbReference type="Gene3D" id="2.60.40.1120">
    <property type="entry name" value="Carboxypeptidase-like, regulatory domain"/>
    <property type="match status" value="1"/>
</dbReference>
<keyword evidence="3 7" id="KW-1134">Transmembrane beta strand</keyword>
<sequence>MQTKQYKASILVFPVLIFMLLFQVAAYAQQKFTISGNIKDKKTGESLIGAAIKLQELNGGTVTNSYGFFSLTVPAGNYSLLASYVGYETVQLNITLSANQRLNIELDNQAKLQDVVVSNRRKNDNITKPLMGVEKINISEINQLPVLLGERDLLKSIQLLPGIKSAGEGNSGFYVRGGGADQNLILLDEAPVYNAAHLLGFFSTFNSDAIKDVTLYKGGMPAQYGGRLSSVVDIKMKDGNNKDYDVSGGLGLISSRLNIEGPIVKDKGSFIISGRRSYADMFLKLSSDSSLKNNRIYFYDLNLKANYTLGKKDRLYLSGYFGRDVLGFGETFSTDWGNKTATLRWNHIVSNKIFSNTSVIYSDYSYKIKIKSGTDKFIITSQIQDVNLKQDFDYFINNNSKIKFGGNIIRHNVSPGRIEAEATSNVKSSVIQSRYSWESALYGSHELALGEKTNIVYGLRLSNLTATGPGNYYQYDANGNTIDTLTYGSGEKVASYWNIEPRFSASYQLTTQKSLKLSYNRNVQNLHLLSNATSSTPTDLWLPSTNNVQPEIADQFALGYYQNSANNVYEYSVETYYKSLQNQIDYRNGASLQANDNVESELLYGKGRAYGIEFFVKKKTGRLNGWIGYTLSKTERQFDEINNGQYFNARQDRTHDLSVVGIYKLTPRWTLSSTFVYSTGNAVTFPSGKYFVNEQTIFLYTERNGYRMPAYHRLDIAATVENKKNTKRKYQSSWTFGLYNAYGRENAYTITFKDDPNDKTKTIAEQTALFRFVPSITWNFKF</sequence>
<dbReference type="Gene3D" id="2.170.130.10">
    <property type="entry name" value="TonB-dependent receptor, plug domain"/>
    <property type="match status" value="1"/>
</dbReference>
<dbReference type="InterPro" id="IPR012910">
    <property type="entry name" value="Plug_dom"/>
</dbReference>
<keyword evidence="10" id="KW-1185">Reference proteome</keyword>
<feature type="domain" description="TonB-dependent receptor plug" evidence="8">
    <location>
        <begin position="150"/>
        <end position="227"/>
    </location>
</feature>
<evidence type="ECO:0000313" key="10">
    <source>
        <dbReference type="Proteomes" id="UP000598971"/>
    </source>
</evidence>
<gene>
    <name evidence="9" type="ORF">GD597_12775</name>
</gene>
<keyword evidence="6 7" id="KW-0998">Cell outer membrane</keyword>
<dbReference type="SUPFAM" id="SSF49464">
    <property type="entry name" value="Carboxypeptidase regulatory domain-like"/>
    <property type="match status" value="1"/>
</dbReference>
<keyword evidence="4 7" id="KW-0812">Transmembrane</keyword>
<dbReference type="SUPFAM" id="SSF56935">
    <property type="entry name" value="Porins"/>
    <property type="match status" value="1"/>
</dbReference>
<evidence type="ECO:0000256" key="5">
    <source>
        <dbReference type="ARBA" id="ARBA00023136"/>
    </source>
</evidence>
<evidence type="ECO:0000256" key="2">
    <source>
        <dbReference type="ARBA" id="ARBA00022448"/>
    </source>
</evidence>
<dbReference type="InterPro" id="IPR036942">
    <property type="entry name" value="Beta-barrel_TonB_sf"/>
</dbReference>
<dbReference type="AlphaFoldDB" id="A0A8J8FF63"/>
<dbReference type="RefSeq" id="WP_171608276.1">
    <property type="nucleotide sequence ID" value="NZ_WHPF01000008.1"/>
</dbReference>
<dbReference type="InterPro" id="IPR037066">
    <property type="entry name" value="Plug_dom_sf"/>
</dbReference>
<comment type="subcellular location">
    <subcellularLocation>
        <location evidence="1 7">Cell outer membrane</location>
        <topology evidence="1 7">Multi-pass membrane protein</topology>
    </subcellularLocation>
</comment>
<evidence type="ECO:0000259" key="8">
    <source>
        <dbReference type="Pfam" id="PF07715"/>
    </source>
</evidence>
<keyword evidence="9" id="KW-0675">Receptor</keyword>